<evidence type="ECO:0000313" key="2">
    <source>
        <dbReference type="EMBL" id="JAE06376.1"/>
    </source>
</evidence>
<dbReference type="EMBL" id="GBRH01191520">
    <property type="protein sequence ID" value="JAE06376.1"/>
    <property type="molecule type" value="Transcribed_RNA"/>
</dbReference>
<name>A0A0A9F8A2_ARUDO</name>
<reference evidence="2" key="1">
    <citation type="submission" date="2014-09" db="EMBL/GenBank/DDBJ databases">
        <authorList>
            <person name="Magalhaes I.L.F."/>
            <person name="Oliveira U."/>
            <person name="Santos F.R."/>
            <person name="Vidigal T.H.D.A."/>
            <person name="Brescovit A.D."/>
            <person name="Santos A.J."/>
        </authorList>
    </citation>
    <scope>NUCLEOTIDE SEQUENCE</scope>
    <source>
        <tissue evidence="2">Shoot tissue taken approximately 20 cm above the soil surface</tissue>
    </source>
</reference>
<organism evidence="2">
    <name type="scientific">Arundo donax</name>
    <name type="common">Giant reed</name>
    <name type="synonym">Donax arundinaceus</name>
    <dbReference type="NCBI Taxonomy" id="35708"/>
    <lineage>
        <taxon>Eukaryota</taxon>
        <taxon>Viridiplantae</taxon>
        <taxon>Streptophyta</taxon>
        <taxon>Embryophyta</taxon>
        <taxon>Tracheophyta</taxon>
        <taxon>Spermatophyta</taxon>
        <taxon>Magnoliopsida</taxon>
        <taxon>Liliopsida</taxon>
        <taxon>Poales</taxon>
        <taxon>Poaceae</taxon>
        <taxon>PACMAD clade</taxon>
        <taxon>Arundinoideae</taxon>
        <taxon>Arundineae</taxon>
        <taxon>Arundo</taxon>
    </lineage>
</organism>
<evidence type="ECO:0000256" key="1">
    <source>
        <dbReference type="SAM" id="MobiDB-lite"/>
    </source>
</evidence>
<accession>A0A0A9F8A2</accession>
<feature type="region of interest" description="Disordered" evidence="1">
    <location>
        <begin position="1"/>
        <end position="23"/>
    </location>
</feature>
<reference evidence="2" key="2">
    <citation type="journal article" date="2015" name="Data Brief">
        <title>Shoot transcriptome of the giant reed, Arundo donax.</title>
        <authorList>
            <person name="Barrero R.A."/>
            <person name="Guerrero F.D."/>
            <person name="Moolhuijzen P."/>
            <person name="Goolsby J.A."/>
            <person name="Tidwell J."/>
            <person name="Bellgard S.E."/>
            <person name="Bellgard M.I."/>
        </authorList>
    </citation>
    <scope>NUCLEOTIDE SEQUENCE</scope>
    <source>
        <tissue evidence="2">Shoot tissue taken approximately 20 cm above the soil surface</tissue>
    </source>
</reference>
<protein>
    <submittedName>
        <fullName evidence="2">Uncharacterized protein</fullName>
    </submittedName>
</protein>
<sequence>MADMHSDAPLPPRRNLASPKSATWASMRASRRMLLDLTSRCRIGGEQSW</sequence>
<proteinExistence type="predicted"/>
<dbReference type="AlphaFoldDB" id="A0A0A9F8A2"/>